<dbReference type="InterPro" id="IPR017452">
    <property type="entry name" value="GPCR_Rhodpsn_7TM"/>
</dbReference>
<protein>
    <recommendedName>
        <fullName evidence="10">G-protein coupled receptors family 1 profile domain-containing protein</fullName>
    </recommendedName>
</protein>
<sequence>MFIAVLSFDRFLAVCRPTRSSALRTRRAATAVTILAWAVVILENIPLLMFVQVTRMRGPGPGPGKRKCLLLVKDEESDYDEVLARAATRFSREFFTFYTFALSYLLPLIAIWFFYSKIIRKLWRRRQQTHLKRKLSKRKTTKVSCFS</sequence>
<evidence type="ECO:0000313" key="12">
    <source>
        <dbReference type="Proteomes" id="UP000053660"/>
    </source>
</evidence>
<gene>
    <name evidence="11" type="ORF">OESDEN_03326</name>
</gene>
<dbReference type="AlphaFoldDB" id="A0A0B1TKV6"/>
<reference evidence="11 12" key="1">
    <citation type="submission" date="2014-03" db="EMBL/GenBank/DDBJ databases">
        <title>Draft genome of the hookworm Oesophagostomum dentatum.</title>
        <authorList>
            <person name="Mitreva M."/>
        </authorList>
    </citation>
    <scope>NUCLEOTIDE SEQUENCE [LARGE SCALE GENOMIC DNA]</scope>
    <source>
        <strain evidence="11 12">OD-Hann</strain>
    </source>
</reference>
<dbReference type="Pfam" id="PF00001">
    <property type="entry name" value="7tm_1"/>
    <property type="match status" value="1"/>
</dbReference>
<keyword evidence="2" id="KW-1003">Cell membrane</keyword>
<evidence type="ECO:0000256" key="5">
    <source>
        <dbReference type="ARBA" id="ARBA00023040"/>
    </source>
</evidence>
<evidence type="ECO:0000256" key="8">
    <source>
        <dbReference type="ARBA" id="ARBA00023224"/>
    </source>
</evidence>
<feature type="transmembrane region" description="Helical" evidence="9">
    <location>
        <begin position="28"/>
        <end position="51"/>
    </location>
</feature>
<evidence type="ECO:0000256" key="3">
    <source>
        <dbReference type="ARBA" id="ARBA00022692"/>
    </source>
</evidence>
<keyword evidence="12" id="KW-1185">Reference proteome</keyword>
<dbReference type="OrthoDB" id="6076970at2759"/>
<dbReference type="GO" id="GO:0004930">
    <property type="term" value="F:G protein-coupled receptor activity"/>
    <property type="evidence" value="ECO:0007669"/>
    <property type="project" value="UniProtKB-KW"/>
</dbReference>
<evidence type="ECO:0000259" key="10">
    <source>
        <dbReference type="PROSITE" id="PS50262"/>
    </source>
</evidence>
<keyword evidence="3 9" id="KW-0812">Transmembrane</keyword>
<dbReference type="Gene3D" id="1.20.1070.10">
    <property type="entry name" value="Rhodopsin 7-helix transmembrane proteins"/>
    <property type="match status" value="1"/>
</dbReference>
<proteinExistence type="predicted"/>
<dbReference type="EMBL" id="KN549601">
    <property type="protein sequence ID" value="KHJ96716.1"/>
    <property type="molecule type" value="Genomic_DNA"/>
</dbReference>
<dbReference type="Proteomes" id="UP000053660">
    <property type="component" value="Unassembled WGS sequence"/>
</dbReference>
<dbReference type="GO" id="GO:0043005">
    <property type="term" value="C:neuron projection"/>
    <property type="evidence" value="ECO:0007669"/>
    <property type="project" value="TreeGrafter"/>
</dbReference>
<dbReference type="SUPFAM" id="SSF81321">
    <property type="entry name" value="Family A G protein-coupled receptor-like"/>
    <property type="match status" value="1"/>
</dbReference>
<organism evidence="11 12">
    <name type="scientific">Oesophagostomum dentatum</name>
    <name type="common">Nodular worm</name>
    <dbReference type="NCBI Taxonomy" id="61180"/>
    <lineage>
        <taxon>Eukaryota</taxon>
        <taxon>Metazoa</taxon>
        <taxon>Ecdysozoa</taxon>
        <taxon>Nematoda</taxon>
        <taxon>Chromadorea</taxon>
        <taxon>Rhabditida</taxon>
        <taxon>Rhabditina</taxon>
        <taxon>Rhabditomorpha</taxon>
        <taxon>Strongyloidea</taxon>
        <taxon>Strongylidae</taxon>
        <taxon>Oesophagostomum</taxon>
    </lineage>
</organism>
<dbReference type="GO" id="GO:0005886">
    <property type="term" value="C:plasma membrane"/>
    <property type="evidence" value="ECO:0007669"/>
    <property type="project" value="UniProtKB-SubCell"/>
</dbReference>
<accession>A0A0B1TKV6</accession>
<dbReference type="GO" id="GO:0042277">
    <property type="term" value="F:peptide binding"/>
    <property type="evidence" value="ECO:0007669"/>
    <property type="project" value="TreeGrafter"/>
</dbReference>
<evidence type="ECO:0000256" key="9">
    <source>
        <dbReference type="SAM" id="Phobius"/>
    </source>
</evidence>
<dbReference type="PANTHER" id="PTHR24229:SF40">
    <property type="entry name" value="ALLATOSTATIN C RECEPTOR 1-RELATED"/>
    <property type="match status" value="1"/>
</dbReference>
<keyword evidence="5" id="KW-0297">G-protein coupled receptor</keyword>
<keyword evidence="6 9" id="KW-0472">Membrane</keyword>
<evidence type="ECO:0000256" key="1">
    <source>
        <dbReference type="ARBA" id="ARBA00004651"/>
    </source>
</evidence>
<evidence type="ECO:0000256" key="7">
    <source>
        <dbReference type="ARBA" id="ARBA00023170"/>
    </source>
</evidence>
<dbReference type="InterPro" id="IPR000276">
    <property type="entry name" value="GPCR_Rhodpsn"/>
</dbReference>
<keyword evidence="8" id="KW-0807">Transducer</keyword>
<name>A0A0B1TKV6_OESDE</name>
<feature type="transmembrane region" description="Helical" evidence="9">
    <location>
        <begin position="95"/>
        <end position="115"/>
    </location>
</feature>
<evidence type="ECO:0000256" key="2">
    <source>
        <dbReference type="ARBA" id="ARBA00022475"/>
    </source>
</evidence>
<dbReference type="PROSITE" id="PS50262">
    <property type="entry name" value="G_PROTEIN_RECEP_F1_2"/>
    <property type="match status" value="1"/>
</dbReference>
<evidence type="ECO:0000256" key="4">
    <source>
        <dbReference type="ARBA" id="ARBA00022989"/>
    </source>
</evidence>
<comment type="subcellular location">
    <subcellularLocation>
        <location evidence="1">Cell membrane</location>
        <topology evidence="1">Multi-pass membrane protein</topology>
    </subcellularLocation>
</comment>
<feature type="domain" description="G-protein coupled receptors family 1 profile" evidence="10">
    <location>
        <begin position="1"/>
        <end position="147"/>
    </location>
</feature>
<keyword evidence="7" id="KW-0675">Receptor</keyword>
<keyword evidence="4 9" id="KW-1133">Transmembrane helix</keyword>
<dbReference type="PANTHER" id="PTHR24229">
    <property type="entry name" value="NEUROPEPTIDES RECEPTOR"/>
    <property type="match status" value="1"/>
</dbReference>
<evidence type="ECO:0000313" key="11">
    <source>
        <dbReference type="EMBL" id="KHJ96716.1"/>
    </source>
</evidence>
<evidence type="ECO:0000256" key="6">
    <source>
        <dbReference type="ARBA" id="ARBA00023136"/>
    </source>
</evidence>